<proteinExistence type="predicted"/>
<gene>
    <name evidence="2" type="ORF">MNBD_GAMMA12-2572</name>
</gene>
<accession>A0A3B0YL12</accession>
<dbReference type="Pfam" id="PF00550">
    <property type="entry name" value="PP-binding"/>
    <property type="match status" value="1"/>
</dbReference>
<feature type="domain" description="Carrier" evidence="1">
    <location>
        <begin position="7"/>
        <end position="86"/>
    </location>
</feature>
<dbReference type="AlphaFoldDB" id="A0A3B0YL12"/>
<evidence type="ECO:0000259" key="1">
    <source>
        <dbReference type="PROSITE" id="PS50075"/>
    </source>
</evidence>
<protein>
    <recommendedName>
        <fullName evidence="1">Carrier domain-containing protein</fullName>
    </recommendedName>
</protein>
<dbReference type="InterPro" id="IPR009081">
    <property type="entry name" value="PP-bd_ACP"/>
</dbReference>
<evidence type="ECO:0000313" key="2">
    <source>
        <dbReference type="EMBL" id="VAW76813.1"/>
    </source>
</evidence>
<dbReference type="PROSITE" id="PS50075">
    <property type="entry name" value="CARRIER"/>
    <property type="match status" value="1"/>
</dbReference>
<dbReference type="SUPFAM" id="SSF47336">
    <property type="entry name" value="ACP-like"/>
    <property type="match status" value="1"/>
</dbReference>
<reference evidence="2" key="1">
    <citation type="submission" date="2018-06" db="EMBL/GenBank/DDBJ databases">
        <authorList>
            <person name="Zhirakovskaya E."/>
        </authorList>
    </citation>
    <scope>NUCLEOTIDE SEQUENCE</scope>
</reference>
<sequence>MSQTRNPELADQVYAVIRHYIEERGLQRPDGELDLSLEFTDYGLDSLDAFAIFAELEDHFNLTLDRDKALKAKQFDDLLALVGSAQEMIHH</sequence>
<dbReference type="EMBL" id="UOFL01000114">
    <property type="protein sequence ID" value="VAW76813.1"/>
    <property type="molecule type" value="Genomic_DNA"/>
</dbReference>
<organism evidence="2">
    <name type="scientific">hydrothermal vent metagenome</name>
    <dbReference type="NCBI Taxonomy" id="652676"/>
    <lineage>
        <taxon>unclassified sequences</taxon>
        <taxon>metagenomes</taxon>
        <taxon>ecological metagenomes</taxon>
    </lineage>
</organism>
<dbReference type="Gene3D" id="1.10.1200.10">
    <property type="entry name" value="ACP-like"/>
    <property type="match status" value="1"/>
</dbReference>
<name>A0A3B0YL12_9ZZZZ</name>
<dbReference type="InterPro" id="IPR036736">
    <property type="entry name" value="ACP-like_sf"/>
</dbReference>